<dbReference type="Proteomes" id="UP000467327">
    <property type="component" value="Chromosome"/>
</dbReference>
<name>A0AAD1MCS5_9MYCO</name>
<proteinExistence type="predicted"/>
<evidence type="ECO:0000313" key="2">
    <source>
        <dbReference type="Proteomes" id="UP000467327"/>
    </source>
</evidence>
<dbReference type="KEGG" id="maic:MAIC_28890"/>
<dbReference type="InterPro" id="IPR012349">
    <property type="entry name" value="Split_barrel_FMN-bd"/>
</dbReference>
<organism evidence="1 2">
    <name type="scientific">Mycolicibacterium aichiense</name>
    <dbReference type="NCBI Taxonomy" id="1799"/>
    <lineage>
        <taxon>Bacteria</taxon>
        <taxon>Bacillati</taxon>
        <taxon>Actinomycetota</taxon>
        <taxon>Actinomycetes</taxon>
        <taxon>Mycobacteriales</taxon>
        <taxon>Mycobacteriaceae</taxon>
        <taxon>Mycolicibacterium</taxon>
    </lineage>
</organism>
<reference evidence="1 2" key="1">
    <citation type="journal article" date="2019" name="Emerg. Microbes Infect.">
        <title>Comprehensive subspecies identification of 175 nontuberculous mycobacteria species based on 7547 genomic profiles.</title>
        <authorList>
            <person name="Matsumoto Y."/>
            <person name="Kinjo T."/>
            <person name="Motooka D."/>
            <person name="Nabeya D."/>
            <person name="Jung N."/>
            <person name="Uechi K."/>
            <person name="Horii T."/>
            <person name="Iida T."/>
            <person name="Fujita J."/>
            <person name="Nakamura S."/>
        </authorList>
    </citation>
    <scope>NUCLEOTIDE SEQUENCE [LARGE SCALE GENOMIC DNA]</scope>
    <source>
        <strain evidence="1 2">JCM 6376</strain>
    </source>
</reference>
<sequence length="139" mass="14892">MATPAPPRLEHAVNSPVWSSVGDVQISDVFRAASAAVNRGATALITSPRWGRIVGLGLTEIRYTGRRTGRTVVLPVGYRRRGSDILIGVAMPDGKKWWRNFTGEGGPLTILLGGAHRAGHAVATRDARGRVTVTVRLDD</sequence>
<dbReference type="EMBL" id="AP022561">
    <property type="protein sequence ID" value="BBX08086.1"/>
    <property type="molecule type" value="Genomic_DNA"/>
</dbReference>
<dbReference type="AlphaFoldDB" id="A0AAD1MCS5"/>
<keyword evidence="2" id="KW-1185">Reference proteome</keyword>
<accession>A0AAD1MCS5</accession>
<dbReference type="Gene3D" id="2.30.110.10">
    <property type="entry name" value="Electron Transport, Fmn-binding Protein, Chain A"/>
    <property type="match status" value="1"/>
</dbReference>
<gene>
    <name evidence="1" type="ORF">MAIC_28890</name>
</gene>
<protein>
    <submittedName>
        <fullName evidence="1">Uncharacterized protein</fullName>
    </submittedName>
</protein>
<evidence type="ECO:0000313" key="1">
    <source>
        <dbReference type="EMBL" id="BBX08086.1"/>
    </source>
</evidence>